<feature type="transmembrane region" description="Helical" evidence="1">
    <location>
        <begin position="265"/>
        <end position="288"/>
    </location>
</feature>
<dbReference type="InterPro" id="IPR007059">
    <property type="entry name" value="DmsC"/>
</dbReference>
<dbReference type="GO" id="GO:0005886">
    <property type="term" value="C:plasma membrane"/>
    <property type="evidence" value="ECO:0007669"/>
    <property type="project" value="TreeGrafter"/>
</dbReference>
<dbReference type="OrthoDB" id="9180603at2"/>
<evidence type="ECO:0000313" key="3">
    <source>
        <dbReference type="Proteomes" id="UP000249605"/>
    </source>
</evidence>
<dbReference type="EMBL" id="CP029832">
    <property type="protein sequence ID" value="AWU96835.1"/>
    <property type="molecule type" value="Genomic_DNA"/>
</dbReference>
<dbReference type="GO" id="GO:0019645">
    <property type="term" value="P:anaerobic electron transport chain"/>
    <property type="evidence" value="ECO:0007669"/>
    <property type="project" value="InterPro"/>
</dbReference>
<feature type="transmembrane region" description="Helical" evidence="1">
    <location>
        <begin position="87"/>
        <end position="105"/>
    </location>
</feature>
<feature type="transmembrane region" description="Helical" evidence="1">
    <location>
        <begin position="235"/>
        <end position="253"/>
    </location>
</feature>
<organism evidence="2 3">
    <name type="scientific">Azospirillum ramasamyi</name>
    <dbReference type="NCBI Taxonomy" id="682998"/>
    <lineage>
        <taxon>Bacteria</taxon>
        <taxon>Pseudomonadati</taxon>
        <taxon>Pseudomonadota</taxon>
        <taxon>Alphaproteobacteria</taxon>
        <taxon>Rhodospirillales</taxon>
        <taxon>Azospirillaceae</taxon>
        <taxon>Azospirillum</taxon>
    </lineage>
</organism>
<dbReference type="GO" id="GO:0009390">
    <property type="term" value="C:dimethyl sulfoxide reductase complex"/>
    <property type="evidence" value="ECO:0007669"/>
    <property type="project" value="TreeGrafter"/>
</dbReference>
<keyword evidence="2" id="KW-0614">Plasmid</keyword>
<accession>A0A2U9SBB9</accession>
<geneLocation type="plasmid" evidence="2 3">
    <name>unnamed2</name>
</geneLocation>
<evidence type="ECO:0008006" key="4">
    <source>
        <dbReference type="Google" id="ProtNLM"/>
    </source>
</evidence>
<keyword evidence="3" id="KW-1185">Reference proteome</keyword>
<gene>
    <name evidence="2" type="ORF">DM194_21370</name>
</gene>
<feature type="transmembrane region" description="Helical" evidence="1">
    <location>
        <begin position="182"/>
        <end position="200"/>
    </location>
</feature>
<dbReference type="AlphaFoldDB" id="A0A2U9SBB9"/>
<dbReference type="KEGG" id="azm:DM194_21370"/>
<feature type="transmembrane region" description="Helical" evidence="1">
    <location>
        <begin position="114"/>
        <end position="133"/>
    </location>
</feature>
<feature type="transmembrane region" description="Helical" evidence="1">
    <location>
        <begin position="42"/>
        <end position="67"/>
    </location>
</feature>
<dbReference type="GO" id="GO:0009389">
    <property type="term" value="F:dimethyl sulfoxide reductase activity"/>
    <property type="evidence" value="ECO:0007669"/>
    <property type="project" value="TreeGrafter"/>
</dbReference>
<dbReference type="Proteomes" id="UP000249605">
    <property type="component" value="Plasmid unnamed2"/>
</dbReference>
<sequence>MQEWPILVFTALLTSAVGLAGYTALAGYWLHDALQERQRFQVLRLPMLVASGLAVAGLAASFAHLGYPMNAPNAIRHVASSWLSREILLVSAFIGAICLTTLWALRSGKAQSRLLSGAFLIGVLGVLAMGEIYRNTSVVTWMHLNTHVMFLGGLILMGSVLGLLLIAPGVAGRVDPATTRKLFAATAALVLAGLAAQLLVQPSYVAAIGASPLNEVVTYPLHPVEAFEANGGLRAARWVLGLAGAALMMLAAWQVSRNGERGRWPLAAVAGLLLLSGEVVGRYVFYAIHG</sequence>
<dbReference type="PANTHER" id="PTHR38095:SF2">
    <property type="entry name" value="ANAEROBIC DIMETHYL SULFOXIDE REDUCTASE CHAIN C"/>
    <property type="match status" value="1"/>
</dbReference>
<feature type="transmembrane region" description="Helical" evidence="1">
    <location>
        <begin position="148"/>
        <end position="170"/>
    </location>
</feature>
<reference evidence="2 3" key="1">
    <citation type="submission" date="2018-06" db="EMBL/GenBank/DDBJ databases">
        <title>Complete genome sequencing of Azospirillum sp. M2T2B2.</title>
        <authorList>
            <person name="Heo J."/>
            <person name="Kim S.-J."/>
            <person name="Kwon S.-W."/>
            <person name="Anandham R."/>
        </authorList>
    </citation>
    <scope>NUCLEOTIDE SEQUENCE [LARGE SCALE GENOMIC DNA]</scope>
    <source>
        <strain evidence="2 3">M2T2B2</strain>
        <plasmid evidence="2 3">unnamed2</plasmid>
    </source>
</reference>
<keyword evidence="1" id="KW-0812">Transmembrane</keyword>
<evidence type="ECO:0000313" key="2">
    <source>
        <dbReference type="EMBL" id="AWU96835.1"/>
    </source>
</evidence>
<dbReference type="Pfam" id="PF04976">
    <property type="entry name" value="DmsC"/>
    <property type="match status" value="1"/>
</dbReference>
<protein>
    <recommendedName>
        <fullName evidence="4">Dimethyl sulfoxide reductase</fullName>
    </recommendedName>
</protein>
<name>A0A2U9SBB9_9PROT</name>
<keyword evidence="1" id="KW-1133">Transmembrane helix</keyword>
<evidence type="ECO:0000256" key="1">
    <source>
        <dbReference type="SAM" id="Phobius"/>
    </source>
</evidence>
<proteinExistence type="predicted"/>
<feature type="transmembrane region" description="Helical" evidence="1">
    <location>
        <begin position="6"/>
        <end position="30"/>
    </location>
</feature>
<keyword evidence="1" id="KW-0472">Membrane</keyword>
<dbReference type="RefSeq" id="WP_111069573.1">
    <property type="nucleotide sequence ID" value="NZ_CP029832.1"/>
</dbReference>
<dbReference type="PANTHER" id="PTHR38095">
    <property type="entry name" value="ANAEROBIC DIMETHYL SULFOXIDE REDUCTASE CHAIN YNFH"/>
    <property type="match status" value="1"/>
</dbReference>